<evidence type="ECO:0000313" key="2">
    <source>
        <dbReference type="EMBL" id="RPJ67264.1"/>
    </source>
</evidence>
<evidence type="ECO:0000313" key="3">
    <source>
        <dbReference type="Proteomes" id="UP000275281"/>
    </source>
</evidence>
<dbReference type="InterPro" id="IPR052340">
    <property type="entry name" value="RNase_Y/CdgJ"/>
</dbReference>
<dbReference type="EMBL" id="RPOK01000002">
    <property type="protein sequence ID" value="RPJ67264.1"/>
    <property type="molecule type" value="Genomic_DNA"/>
</dbReference>
<comment type="caution">
    <text evidence="2">The sequence shown here is derived from an EMBL/GenBank/DDBJ whole genome shotgun (WGS) entry which is preliminary data.</text>
</comment>
<evidence type="ECO:0000259" key="1">
    <source>
        <dbReference type="PROSITE" id="PS51833"/>
    </source>
</evidence>
<name>A0A3N5Z8P3_9ALTE</name>
<keyword evidence="3" id="KW-1185">Reference proteome</keyword>
<dbReference type="PANTHER" id="PTHR33525:SF3">
    <property type="entry name" value="RIBONUCLEASE Y"/>
    <property type="match status" value="1"/>
</dbReference>
<dbReference type="OrthoDB" id="9770715at2"/>
<feature type="domain" description="HDOD" evidence="1">
    <location>
        <begin position="13"/>
        <end position="206"/>
    </location>
</feature>
<organism evidence="2 3">
    <name type="scientific">Alteromonas sediminis</name>
    <dbReference type="NCBI Taxonomy" id="2259342"/>
    <lineage>
        <taxon>Bacteria</taxon>
        <taxon>Pseudomonadati</taxon>
        <taxon>Pseudomonadota</taxon>
        <taxon>Gammaproteobacteria</taxon>
        <taxon>Alteromonadales</taxon>
        <taxon>Alteromonadaceae</taxon>
        <taxon>Alteromonas/Salinimonas group</taxon>
        <taxon>Alteromonas</taxon>
    </lineage>
</organism>
<dbReference type="Pfam" id="PF08668">
    <property type="entry name" value="HDOD"/>
    <property type="match status" value="1"/>
</dbReference>
<dbReference type="AlphaFoldDB" id="A0A3N5Z8P3"/>
<dbReference type="PANTHER" id="PTHR33525">
    <property type="match status" value="1"/>
</dbReference>
<dbReference type="PROSITE" id="PS51833">
    <property type="entry name" value="HDOD"/>
    <property type="match status" value="1"/>
</dbReference>
<protein>
    <submittedName>
        <fullName evidence="2">HDOD domain-containing protein</fullName>
    </submittedName>
</protein>
<dbReference type="RefSeq" id="WP_124027167.1">
    <property type="nucleotide sequence ID" value="NZ_JBHRSN010000015.1"/>
</dbReference>
<sequence length="281" mass="31186">MKLESLVAEAESLFVLPDSVTRLKACMDDSASSIEDMGTIISTDPALATQLLKIANSSLYRFPNKIETIPRALQVVGTRSAYDMALAYGVSHAFKDISGTLIDLDKFWEQSVSCALLAKHLGERYRIKDAERLFVSGLLHNIGELVAISVVPEQAKKCLKFNKDITPANLQHAVLGFHYTTLSALLIKKWGLPEPIWQAIRTINYDPADITELEGHILQLAYSLALDNINSDIYPAYSNVNPHTQTLLDLERADLEEALDISNIQCLGILSLFNPTAFMMY</sequence>
<dbReference type="Proteomes" id="UP000275281">
    <property type="component" value="Unassembled WGS sequence"/>
</dbReference>
<dbReference type="SUPFAM" id="SSF109604">
    <property type="entry name" value="HD-domain/PDEase-like"/>
    <property type="match status" value="1"/>
</dbReference>
<reference evidence="2 3" key="1">
    <citation type="submission" date="2018-11" db="EMBL/GenBank/DDBJ databases">
        <authorList>
            <person name="Ye M.-Q."/>
            <person name="Du Z.-J."/>
        </authorList>
    </citation>
    <scope>NUCLEOTIDE SEQUENCE [LARGE SCALE GENOMIC DNA]</scope>
    <source>
        <strain evidence="2 3">U0105</strain>
    </source>
</reference>
<dbReference type="Gene3D" id="1.10.3210.10">
    <property type="entry name" value="Hypothetical protein af1432"/>
    <property type="match status" value="1"/>
</dbReference>
<accession>A0A3N5Z8P3</accession>
<dbReference type="InterPro" id="IPR013976">
    <property type="entry name" value="HDOD"/>
</dbReference>
<gene>
    <name evidence="2" type="ORF">DRW07_06940</name>
</gene>
<proteinExistence type="predicted"/>